<keyword evidence="2" id="KW-0812">Transmembrane</keyword>
<feature type="compositionally biased region" description="Polar residues" evidence="1">
    <location>
        <begin position="196"/>
        <end position="210"/>
    </location>
</feature>
<evidence type="ECO:0000256" key="2">
    <source>
        <dbReference type="SAM" id="Phobius"/>
    </source>
</evidence>
<feature type="region of interest" description="Disordered" evidence="1">
    <location>
        <begin position="91"/>
        <end position="161"/>
    </location>
</feature>
<feature type="region of interest" description="Disordered" evidence="1">
    <location>
        <begin position="175"/>
        <end position="273"/>
    </location>
</feature>
<reference evidence="3" key="1">
    <citation type="submission" date="2022-07" db="EMBL/GenBank/DDBJ databases">
        <title>Draft genome sequence of Zalerion maritima ATCC 34329, a (micro)plastics degrading marine fungus.</title>
        <authorList>
            <person name="Paco A."/>
            <person name="Goncalves M.F.M."/>
            <person name="Rocha-Santos T.A.P."/>
            <person name="Alves A."/>
        </authorList>
    </citation>
    <scope>NUCLEOTIDE SEQUENCE</scope>
    <source>
        <strain evidence="3">ATCC 34329</strain>
    </source>
</reference>
<feature type="compositionally biased region" description="Polar residues" evidence="1">
    <location>
        <begin position="148"/>
        <end position="157"/>
    </location>
</feature>
<keyword evidence="4" id="KW-1185">Reference proteome</keyword>
<sequence length="273" mass="30837">MSDVFFVDWQLWQQMSFSLAVLICMVVIVGIFRLHYLNWKSQRIMLEDEEKNSRLSEVRRTGLRVRRDNDIPFGVRAIESGIEVDGIWISRPTTPATPTEKRFASLTTLVTDDTQNKRKDVETPDPMEPFTPGSSPRLSPNDYYRPRQPSQLRSSAGDSDAAMRNLEGQDRLETYVPQQSHRRPSPPSQRTSGSSEQSQSPTFQTPQYQRPTRDYSPSAASSRANARTPDPFASNSRVNSLSGIPAMEYTATDSSTGMSQPARTFVPGQQTRR</sequence>
<comment type="caution">
    <text evidence="3">The sequence shown here is derived from an EMBL/GenBank/DDBJ whole genome shotgun (WGS) entry which is preliminary data.</text>
</comment>
<evidence type="ECO:0000313" key="3">
    <source>
        <dbReference type="EMBL" id="KAJ2897879.1"/>
    </source>
</evidence>
<feature type="transmembrane region" description="Helical" evidence="2">
    <location>
        <begin position="15"/>
        <end position="36"/>
    </location>
</feature>
<dbReference type="PANTHER" id="PTHR40623">
    <property type="entry name" value="INTEGRAL MEMBRANE PROTEIN"/>
    <property type="match status" value="1"/>
</dbReference>
<gene>
    <name evidence="3" type="ORF">MKZ38_004338</name>
</gene>
<evidence type="ECO:0000313" key="4">
    <source>
        <dbReference type="Proteomes" id="UP001201980"/>
    </source>
</evidence>
<evidence type="ECO:0000256" key="1">
    <source>
        <dbReference type="SAM" id="MobiDB-lite"/>
    </source>
</evidence>
<proteinExistence type="predicted"/>
<organism evidence="3 4">
    <name type="scientific">Zalerion maritima</name>
    <dbReference type="NCBI Taxonomy" id="339359"/>
    <lineage>
        <taxon>Eukaryota</taxon>
        <taxon>Fungi</taxon>
        <taxon>Dikarya</taxon>
        <taxon>Ascomycota</taxon>
        <taxon>Pezizomycotina</taxon>
        <taxon>Sordariomycetes</taxon>
        <taxon>Lulworthiomycetidae</taxon>
        <taxon>Lulworthiales</taxon>
        <taxon>Lulworthiaceae</taxon>
        <taxon>Zalerion</taxon>
    </lineage>
</organism>
<dbReference type="EMBL" id="JAKWBI020000253">
    <property type="protein sequence ID" value="KAJ2897879.1"/>
    <property type="molecule type" value="Genomic_DNA"/>
</dbReference>
<feature type="compositionally biased region" description="Polar residues" evidence="1">
    <location>
        <begin position="251"/>
        <end position="273"/>
    </location>
</feature>
<protein>
    <submittedName>
        <fullName evidence="3">Uncharacterized protein</fullName>
    </submittedName>
</protein>
<dbReference type="PANTHER" id="PTHR40623:SF2">
    <property type="entry name" value="INTEGRAL MEMBRANE PROTEIN"/>
    <property type="match status" value="1"/>
</dbReference>
<feature type="compositionally biased region" description="Polar residues" evidence="1">
    <location>
        <begin position="233"/>
        <end position="242"/>
    </location>
</feature>
<accession>A0AAD5RLQ2</accession>
<dbReference type="Proteomes" id="UP001201980">
    <property type="component" value="Unassembled WGS sequence"/>
</dbReference>
<dbReference type="AlphaFoldDB" id="A0AAD5RLQ2"/>
<feature type="compositionally biased region" description="Low complexity" evidence="1">
    <location>
        <begin position="216"/>
        <end position="227"/>
    </location>
</feature>
<keyword evidence="2" id="KW-1133">Transmembrane helix</keyword>
<keyword evidence="2" id="KW-0472">Membrane</keyword>
<name>A0AAD5RLQ2_9PEZI</name>